<gene>
    <name evidence="3" type="ORF">CUU63_06615</name>
</gene>
<name>A0A9Q6A9K3_9BACI</name>
<reference evidence="3 4" key="1">
    <citation type="submission" date="2017-12" db="EMBL/GenBank/DDBJ databases">
        <title>Comparative Functional Genomics of Dry Heat Resistant strains isolated from the Viking Spacecraft.</title>
        <authorList>
            <person name="Seuylemezian A."/>
            <person name="Cooper K."/>
            <person name="Vaishampayan P."/>
        </authorList>
    </citation>
    <scope>NUCLEOTIDE SEQUENCE [LARGE SCALE GENOMIC DNA]</scope>
    <source>
        <strain evidence="3 4">V48-19</strain>
    </source>
</reference>
<protein>
    <recommendedName>
        <fullName evidence="5">Lactococcin 972 family bacteriocin</fullName>
    </recommendedName>
</protein>
<evidence type="ECO:0000256" key="1">
    <source>
        <dbReference type="SAM" id="MobiDB-lite"/>
    </source>
</evidence>
<feature type="compositionally biased region" description="Polar residues" evidence="1">
    <location>
        <begin position="105"/>
        <end position="114"/>
    </location>
</feature>
<dbReference type="Gene3D" id="2.60.40.2850">
    <property type="match status" value="1"/>
</dbReference>
<evidence type="ECO:0000256" key="2">
    <source>
        <dbReference type="SAM" id="SignalP"/>
    </source>
</evidence>
<feature type="chain" id="PRO_5040110000" description="Lactococcin 972 family bacteriocin" evidence="2">
    <location>
        <begin position="26"/>
        <end position="128"/>
    </location>
</feature>
<organism evidence="3 4">
    <name type="scientific">Bacillus halotolerans</name>
    <dbReference type="NCBI Taxonomy" id="260554"/>
    <lineage>
        <taxon>Bacteria</taxon>
        <taxon>Bacillati</taxon>
        <taxon>Bacillota</taxon>
        <taxon>Bacilli</taxon>
        <taxon>Bacillales</taxon>
        <taxon>Bacillaceae</taxon>
        <taxon>Bacillus</taxon>
    </lineage>
</organism>
<evidence type="ECO:0000313" key="3">
    <source>
        <dbReference type="EMBL" id="PLS08175.1"/>
    </source>
</evidence>
<dbReference type="AlphaFoldDB" id="A0A9Q6A9K3"/>
<dbReference type="InterPro" id="IPR006540">
    <property type="entry name" value="Lactococcin_972"/>
</dbReference>
<keyword evidence="2" id="KW-0732">Signal</keyword>
<proteinExistence type="predicted"/>
<dbReference type="EMBL" id="PGUV01000004">
    <property type="protein sequence ID" value="PLS08175.1"/>
    <property type="molecule type" value="Genomic_DNA"/>
</dbReference>
<dbReference type="RefSeq" id="WP_101860180.1">
    <property type="nucleotide sequence ID" value="NZ_PGUV01000004.1"/>
</dbReference>
<evidence type="ECO:0000313" key="4">
    <source>
        <dbReference type="Proteomes" id="UP000234803"/>
    </source>
</evidence>
<comment type="caution">
    <text evidence="3">The sequence shown here is derived from an EMBL/GenBank/DDBJ whole genome shotgun (WGS) entry which is preliminary data.</text>
</comment>
<dbReference type="Pfam" id="PF09683">
    <property type="entry name" value="Lactococcin_972"/>
    <property type="match status" value="1"/>
</dbReference>
<feature type="signal peptide" evidence="2">
    <location>
        <begin position="1"/>
        <end position="25"/>
    </location>
</feature>
<sequence>MVKKGLMSAALIAALALSTGQAASAAGAATSGEVDLTNKPLKNSEVTPFANEDVGGGNWDYGTAAYFDWGIKKKVWSNYYHKDKAHASSCALGTRTNSSGKIKAGTTSYSSLSGGATDAKTKANWKTY</sequence>
<feature type="region of interest" description="Disordered" evidence="1">
    <location>
        <begin position="105"/>
        <end position="128"/>
    </location>
</feature>
<evidence type="ECO:0008006" key="5">
    <source>
        <dbReference type="Google" id="ProtNLM"/>
    </source>
</evidence>
<dbReference type="Proteomes" id="UP000234803">
    <property type="component" value="Unassembled WGS sequence"/>
</dbReference>
<accession>A0A9Q6A9K3</accession>